<dbReference type="OrthoDB" id="9774491at2"/>
<protein>
    <submittedName>
        <fullName evidence="1">Uncharacterized protein</fullName>
    </submittedName>
</protein>
<gene>
    <name evidence="1" type="ORF">B4N89_27970</name>
</gene>
<accession>A0A1T3P5A8</accession>
<reference evidence="1 2" key="1">
    <citation type="submission" date="2017-03" db="EMBL/GenBank/DDBJ databases">
        <title>Draft genome sequence of Streptomyces scabrisporus NF3, endophyte isolated from Amphipterygium adstringens.</title>
        <authorList>
            <person name="Vazquez M."/>
            <person name="Ceapa C.D."/>
            <person name="Rodriguez Luna D."/>
            <person name="Sanchez Esquivel S."/>
        </authorList>
    </citation>
    <scope>NUCLEOTIDE SEQUENCE [LARGE SCALE GENOMIC DNA]</scope>
    <source>
        <strain evidence="1 2">NF3</strain>
    </source>
</reference>
<evidence type="ECO:0000313" key="2">
    <source>
        <dbReference type="Proteomes" id="UP000190037"/>
    </source>
</evidence>
<evidence type="ECO:0000313" key="1">
    <source>
        <dbReference type="EMBL" id="OPC84256.1"/>
    </source>
</evidence>
<keyword evidence="2" id="KW-1185">Reference proteome</keyword>
<dbReference type="RefSeq" id="WP_078978550.1">
    <property type="nucleotide sequence ID" value="NZ_MWQN01000001.1"/>
</dbReference>
<proteinExistence type="predicted"/>
<dbReference type="EMBL" id="MWQN01000001">
    <property type="protein sequence ID" value="OPC84256.1"/>
    <property type="molecule type" value="Genomic_DNA"/>
</dbReference>
<dbReference type="Proteomes" id="UP000190037">
    <property type="component" value="Unassembled WGS sequence"/>
</dbReference>
<sequence length="81" mass="8481">MSSLFHYTFGAPPRPDYVYGPHGIGVRTDLVEAIVEAWDGSVPTGAPGLLRDACEGQRTVEDVARIAAVAVAARLVGTSPT</sequence>
<name>A0A1T3P5A8_9ACTN</name>
<dbReference type="STRING" id="159449.B4N89_27970"/>
<dbReference type="AlphaFoldDB" id="A0A1T3P5A8"/>
<comment type="caution">
    <text evidence="1">The sequence shown here is derived from an EMBL/GenBank/DDBJ whole genome shotgun (WGS) entry which is preliminary data.</text>
</comment>
<organism evidence="1 2">
    <name type="scientific">Embleya scabrispora</name>
    <dbReference type="NCBI Taxonomy" id="159449"/>
    <lineage>
        <taxon>Bacteria</taxon>
        <taxon>Bacillati</taxon>
        <taxon>Actinomycetota</taxon>
        <taxon>Actinomycetes</taxon>
        <taxon>Kitasatosporales</taxon>
        <taxon>Streptomycetaceae</taxon>
        <taxon>Embleya</taxon>
    </lineage>
</organism>